<evidence type="ECO:0000313" key="13">
    <source>
        <dbReference type="EMBL" id="RMH94971.1"/>
    </source>
</evidence>
<organism evidence="13 14">
    <name type="scientific">Solilutibacter pythonis</name>
    <dbReference type="NCBI Taxonomy" id="2483112"/>
    <lineage>
        <taxon>Bacteria</taxon>
        <taxon>Pseudomonadati</taxon>
        <taxon>Pseudomonadota</taxon>
        <taxon>Gammaproteobacteria</taxon>
        <taxon>Lysobacterales</taxon>
        <taxon>Lysobacteraceae</taxon>
        <taxon>Solilutibacter</taxon>
    </lineage>
</organism>
<dbReference type="PANTHER" id="PTHR33446">
    <property type="entry name" value="PROTEIN TONB-RELATED"/>
    <property type="match status" value="1"/>
</dbReference>
<dbReference type="Gene3D" id="3.30.1150.10">
    <property type="match status" value="1"/>
</dbReference>
<dbReference type="PANTHER" id="PTHR33446:SF2">
    <property type="entry name" value="PROTEIN TONB"/>
    <property type="match status" value="1"/>
</dbReference>
<keyword evidence="9 10" id="KW-0472">Membrane</keyword>
<keyword evidence="10" id="KW-0735">Signal-anchor</keyword>
<keyword evidence="14" id="KW-1185">Reference proteome</keyword>
<keyword evidence="7 10" id="KW-0653">Protein transport</keyword>
<evidence type="ECO:0000256" key="11">
    <source>
        <dbReference type="SAM" id="MobiDB-lite"/>
    </source>
</evidence>
<dbReference type="GO" id="GO:0015031">
    <property type="term" value="P:protein transport"/>
    <property type="evidence" value="ECO:0007669"/>
    <property type="project" value="UniProtKB-UniRule"/>
</dbReference>
<evidence type="ECO:0000256" key="1">
    <source>
        <dbReference type="ARBA" id="ARBA00004383"/>
    </source>
</evidence>
<dbReference type="InterPro" id="IPR003538">
    <property type="entry name" value="TonB"/>
</dbReference>
<comment type="similarity">
    <text evidence="2 10">Belongs to the TonB family.</text>
</comment>
<accession>A0A3M2HZ03</accession>
<dbReference type="GO" id="GO:0030288">
    <property type="term" value="C:outer membrane-bounded periplasmic space"/>
    <property type="evidence" value="ECO:0007669"/>
    <property type="project" value="InterPro"/>
</dbReference>
<dbReference type="PROSITE" id="PS52015">
    <property type="entry name" value="TONB_CTD"/>
    <property type="match status" value="1"/>
</dbReference>
<keyword evidence="5 10" id="KW-0997">Cell inner membrane</keyword>
<name>A0A3M2HZ03_9GAMM</name>
<dbReference type="NCBIfam" id="TIGR01352">
    <property type="entry name" value="tonB_Cterm"/>
    <property type="match status" value="1"/>
</dbReference>
<evidence type="ECO:0000256" key="4">
    <source>
        <dbReference type="ARBA" id="ARBA00022475"/>
    </source>
</evidence>
<dbReference type="InterPro" id="IPR006260">
    <property type="entry name" value="TonB/TolA_C"/>
</dbReference>
<evidence type="ECO:0000256" key="7">
    <source>
        <dbReference type="ARBA" id="ARBA00022927"/>
    </source>
</evidence>
<evidence type="ECO:0000256" key="8">
    <source>
        <dbReference type="ARBA" id="ARBA00022989"/>
    </source>
</evidence>
<protein>
    <recommendedName>
        <fullName evidence="10">Protein TonB</fullName>
    </recommendedName>
</protein>
<evidence type="ECO:0000259" key="12">
    <source>
        <dbReference type="PROSITE" id="PS52015"/>
    </source>
</evidence>
<dbReference type="GO" id="GO:0031992">
    <property type="term" value="F:energy transducer activity"/>
    <property type="evidence" value="ECO:0007669"/>
    <property type="project" value="InterPro"/>
</dbReference>
<dbReference type="Proteomes" id="UP000275012">
    <property type="component" value="Unassembled WGS sequence"/>
</dbReference>
<dbReference type="GO" id="GO:0098797">
    <property type="term" value="C:plasma membrane protein complex"/>
    <property type="evidence" value="ECO:0007669"/>
    <property type="project" value="TreeGrafter"/>
</dbReference>
<dbReference type="Pfam" id="PF03544">
    <property type="entry name" value="TonB_C"/>
    <property type="match status" value="1"/>
</dbReference>
<evidence type="ECO:0000256" key="3">
    <source>
        <dbReference type="ARBA" id="ARBA00022448"/>
    </source>
</evidence>
<dbReference type="AlphaFoldDB" id="A0A3M2HZ03"/>
<dbReference type="EMBL" id="RFLY01000001">
    <property type="protein sequence ID" value="RMH94971.1"/>
    <property type="molecule type" value="Genomic_DNA"/>
</dbReference>
<keyword evidence="3 10" id="KW-0813">Transport</keyword>
<evidence type="ECO:0000256" key="5">
    <source>
        <dbReference type="ARBA" id="ARBA00022519"/>
    </source>
</evidence>
<feature type="compositionally biased region" description="Pro residues" evidence="11">
    <location>
        <begin position="98"/>
        <end position="112"/>
    </location>
</feature>
<keyword evidence="6 10" id="KW-0812">Transmembrane</keyword>
<evidence type="ECO:0000256" key="2">
    <source>
        <dbReference type="ARBA" id="ARBA00006555"/>
    </source>
</evidence>
<evidence type="ECO:0000256" key="6">
    <source>
        <dbReference type="ARBA" id="ARBA00022692"/>
    </source>
</evidence>
<proteinExistence type="inferred from homology"/>
<comment type="subcellular location">
    <subcellularLocation>
        <location evidence="1 10">Cell inner membrane</location>
        <topology evidence="1 10">Single-pass membrane protein</topology>
        <orientation evidence="1 10">Periplasmic side</orientation>
    </subcellularLocation>
</comment>
<sequence length="212" mass="22101">MNTAPPRAPARLIERRHLLWIALAALGIGLLLFMLIWRIDRGKNFYKADPNAAGQTQDGQVQVFDPLPAPLPARSGDGASQLPEAPAESAGQAARIIEPPPPAAAPASPPETSPATGPIAARGVDRAPEPVSQPAPRYPAAALRSGTGGLVRVNVDVGPDGMPTSVSIASGSGSRDLDRAALDAVRRWRFNPAIEDGQPSVGRVTVPIQFTP</sequence>
<evidence type="ECO:0000256" key="9">
    <source>
        <dbReference type="ARBA" id="ARBA00023136"/>
    </source>
</evidence>
<feature type="transmembrane region" description="Helical" evidence="10">
    <location>
        <begin position="18"/>
        <end position="37"/>
    </location>
</feature>
<evidence type="ECO:0000313" key="14">
    <source>
        <dbReference type="Proteomes" id="UP000275012"/>
    </source>
</evidence>
<dbReference type="GO" id="GO:0015891">
    <property type="term" value="P:siderophore transport"/>
    <property type="evidence" value="ECO:0007669"/>
    <property type="project" value="InterPro"/>
</dbReference>
<dbReference type="InterPro" id="IPR051045">
    <property type="entry name" value="TonB-dependent_transducer"/>
</dbReference>
<dbReference type="RefSeq" id="WP_122100357.1">
    <property type="nucleotide sequence ID" value="NZ_RFLY01000001.1"/>
</dbReference>
<feature type="region of interest" description="Disordered" evidence="11">
    <location>
        <begin position="63"/>
        <end position="142"/>
    </location>
</feature>
<gene>
    <name evidence="13" type="ORF">EBB59_00025</name>
</gene>
<dbReference type="OrthoDB" id="9792439at2"/>
<dbReference type="InterPro" id="IPR037682">
    <property type="entry name" value="TonB_C"/>
</dbReference>
<comment type="function">
    <text evidence="10">Interacts with outer membrane receptor proteins that carry out high-affinity binding and energy dependent uptake into the periplasmic space of specific substrates. It could act to transduce energy from the cytoplasmic membrane to specific energy-requiring processes in the outer membrane, resulting in the release into the periplasm of ligands bound by these outer membrane proteins.</text>
</comment>
<dbReference type="PRINTS" id="PR01374">
    <property type="entry name" value="TONBPROTEIN"/>
</dbReference>
<dbReference type="GO" id="GO:0055085">
    <property type="term" value="P:transmembrane transport"/>
    <property type="evidence" value="ECO:0007669"/>
    <property type="project" value="InterPro"/>
</dbReference>
<feature type="domain" description="TonB C-terminal" evidence="12">
    <location>
        <begin position="123"/>
        <end position="212"/>
    </location>
</feature>
<keyword evidence="8 10" id="KW-1133">Transmembrane helix</keyword>
<evidence type="ECO:0000256" key="10">
    <source>
        <dbReference type="RuleBase" id="RU362123"/>
    </source>
</evidence>
<keyword evidence="4 10" id="KW-1003">Cell membrane</keyword>
<comment type="caution">
    <text evidence="13">The sequence shown here is derived from an EMBL/GenBank/DDBJ whole genome shotgun (WGS) entry which is preliminary data.</text>
</comment>
<reference evidence="13 14" key="1">
    <citation type="submission" date="2018-10" db="EMBL/GenBank/DDBJ databases">
        <title>Proposal of Lysobacter pythonis sp. nov. isolated from royal pythons (Python regius).</title>
        <authorList>
            <person name="Hans-Juergen B."/>
            <person name="Huptas C."/>
            <person name="Sandra B."/>
            <person name="Igor L."/>
            <person name="Joachim S."/>
            <person name="Siegfried S."/>
            <person name="Mareike W."/>
            <person name="Peter K."/>
        </authorList>
    </citation>
    <scope>NUCLEOTIDE SEQUENCE [LARGE SCALE GENOMIC DNA]</scope>
    <source>
        <strain evidence="13 14">4284/11</strain>
    </source>
</reference>
<dbReference type="SUPFAM" id="SSF74653">
    <property type="entry name" value="TolA/TonB C-terminal domain"/>
    <property type="match status" value="1"/>
</dbReference>